<dbReference type="EMBL" id="CAJVPT010064901">
    <property type="protein sequence ID" value="CAG8771044.1"/>
    <property type="molecule type" value="Genomic_DNA"/>
</dbReference>
<feature type="non-terminal residue" evidence="1">
    <location>
        <position position="1"/>
    </location>
</feature>
<name>A0ACA9R051_9GLOM</name>
<reference evidence="1" key="1">
    <citation type="submission" date="2021-06" db="EMBL/GenBank/DDBJ databases">
        <authorList>
            <person name="Kallberg Y."/>
            <person name="Tangrot J."/>
            <person name="Rosling A."/>
        </authorList>
    </citation>
    <scope>NUCLEOTIDE SEQUENCE</scope>
    <source>
        <strain evidence="1">CL356</strain>
    </source>
</reference>
<organism evidence="1 2">
    <name type="scientific">Acaulospora colombiana</name>
    <dbReference type="NCBI Taxonomy" id="27376"/>
    <lineage>
        <taxon>Eukaryota</taxon>
        <taxon>Fungi</taxon>
        <taxon>Fungi incertae sedis</taxon>
        <taxon>Mucoromycota</taxon>
        <taxon>Glomeromycotina</taxon>
        <taxon>Glomeromycetes</taxon>
        <taxon>Diversisporales</taxon>
        <taxon>Acaulosporaceae</taxon>
        <taxon>Acaulospora</taxon>
    </lineage>
</organism>
<evidence type="ECO:0000313" key="2">
    <source>
        <dbReference type="Proteomes" id="UP000789525"/>
    </source>
</evidence>
<keyword evidence="2" id="KW-1185">Reference proteome</keyword>
<accession>A0ACA9R051</accession>
<dbReference type="Proteomes" id="UP000789525">
    <property type="component" value="Unassembled WGS sequence"/>
</dbReference>
<proteinExistence type="predicted"/>
<evidence type="ECO:0000313" key="1">
    <source>
        <dbReference type="EMBL" id="CAG8771044.1"/>
    </source>
</evidence>
<comment type="caution">
    <text evidence="1">The sequence shown here is derived from an EMBL/GenBank/DDBJ whole genome shotgun (WGS) entry which is preliminary data.</text>
</comment>
<gene>
    <name evidence="1" type="ORF">ACOLOM_LOCUS13791</name>
</gene>
<protein>
    <submittedName>
        <fullName evidence="1">10046_t:CDS:1</fullName>
    </submittedName>
</protein>
<sequence length="161" mass="17654">VEDEIPSAFSGDNIRIRLRGVDDEDISPGFVLSSPGKPIHAVKQFIAQIAILEHKNIICAGYSAVLHVHTLSEEITLLELLHYLDKKTGKRSKKPPQFAKKGMQVIAKIETSASICLETYKDYPQLGRFTLRDEGKTIAVGKVLKLIDSGPSVTENADAAE</sequence>